<sequence length="971" mass="108232">MYNSPLWSGVLETVTDITKFVQVDRATQDIYEEAGLGGSADVFSGTYINQGGNVTKVAIKCIRPFRHDTGKSDNIQIDRIQKKLLREFEIWRKLSGGVNIIELIGIMNGIGPLPAFVCELCPWNLQDYLERKTPPPRHTKMMTDTLRGLSYMHDFETGPIAHGDIKLSNILVTPNETALICDFGRSTQPHDGPNEVIVSGSSPFAGTVRYMSPELFVPELARPSPAADMWAYGCIALEILCRLQPYHGVSSDILISKLIRGGHPPSSRPHGPRGSLINDTLWNVLSSCWAAQDWRPTAQLFLEKLTLMLQSGEIPSSPIPMDVFSGFDSESIPSWPSEIKDFDGKLEFLIQVSTSLRATVWAANLQNGKDVAIKVPRLNASIQNKARHDQLRYVVRKVISSRLGVRHRNIIDLLGITSEFSPHEGIVFESCFRWNLVTVIISVHLFKAPPKSETPSQYVKENPVIQEEYTLRKGPMVNTYSLMCDILEGLRYMHSFPIPIPQGDLIPENISIDSDGTAKISLFSFGRVLATLPSGVGATASIGLVLSPRWMSPELLVTDQQPTTESDMWAVGCICYWILTGMKPYATFSRDDFAGVESIGGRPPATLASVYHRYTWITNGIWSAIAGCWKHDPLFRTSARDFLDLLKSLEGRKIPWLPTNVIDFAGKIRADSSQYQQNNTAEDHSFIWKNFDLKNPEVITEVRIKMALYEATYTPKWYSKTLPIRIKRGHGSNDAEEEALISTIQHEITLMAGLKHPCIHQLLGVDSSPTHIYKPDMVFEACGHIVLHQVGDLMATDVRVLTINQLLNQEQIGLRRSARILVDVASALVYLHEHADGPIAHGDIKPYISGQASSSGHLSSTITISERSSLYCAPEYYNRGSGNERIFPTFFGDIWSFGTVTLSLFSRHFRYIGLDHYVSHLFNSKASLDLRQVAPDCDTTVRLLLSSILQIEPQSRPTASTLLGEVSKLSP</sequence>
<evidence type="ECO:0000256" key="4">
    <source>
        <dbReference type="ARBA" id="ARBA00022840"/>
    </source>
</evidence>
<dbReference type="PROSITE" id="PS00108">
    <property type="entry name" value="PROTEIN_KINASE_ST"/>
    <property type="match status" value="1"/>
</dbReference>
<name>A0A8H3C6W1_9AGAM</name>
<dbReference type="Pfam" id="PF00069">
    <property type="entry name" value="Pkinase"/>
    <property type="match status" value="2"/>
</dbReference>
<dbReference type="PANTHER" id="PTHR44329">
    <property type="entry name" value="SERINE/THREONINE-PROTEIN KINASE TNNI3K-RELATED"/>
    <property type="match status" value="1"/>
</dbReference>
<keyword evidence="4" id="KW-0067">ATP-binding</keyword>
<protein>
    <recommendedName>
        <fullName evidence="5">Protein kinase domain-containing protein</fullName>
    </recommendedName>
</protein>
<dbReference type="InterPro" id="IPR000719">
    <property type="entry name" value="Prot_kinase_dom"/>
</dbReference>
<feature type="domain" description="Protein kinase" evidence="5">
    <location>
        <begin position="702"/>
        <end position="971"/>
    </location>
</feature>
<dbReference type="Gene3D" id="1.10.510.10">
    <property type="entry name" value="Transferase(Phosphotransferase) domain 1"/>
    <property type="match status" value="4"/>
</dbReference>
<reference evidence="6" key="1">
    <citation type="submission" date="2021-01" db="EMBL/GenBank/DDBJ databases">
        <authorList>
            <person name="Kaushik A."/>
        </authorList>
    </citation>
    <scope>NUCLEOTIDE SEQUENCE</scope>
    <source>
        <strain evidence="6">AG1-1A</strain>
    </source>
</reference>
<evidence type="ECO:0000313" key="7">
    <source>
        <dbReference type="Proteomes" id="UP000663840"/>
    </source>
</evidence>
<dbReference type="GO" id="GO:0004674">
    <property type="term" value="F:protein serine/threonine kinase activity"/>
    <property type="evidence" value="ECO:0007669"/>
    <property type="project" value="TreeGrafter"/>
</dbReference>
<gene>
    <name evidence="6" type="ORF">RDB_LOCUS122112</name>
</gene>
<accession>A0A8H3C6W1</accession>
<dbReference type="InterPro" id="IPR051681">
    <property type="entry name" value="Ser/Thr_Kinases-Pseudokinases"/>
</dbReference>
<dbReference type="GO" id="GO:0005524">
    <property type="term" value="F:ATP binding"/>
    <property type="evidence" value="ECO:0007669"/>
    <property type="project" value="InterPro"/>
</dbReference>
<evidence type="ECO:0000313" key="6">
    <source>
        <dbReference type="EMBL" id="CAE6474616.1"/>
    </source>
</evidence>
<dbReference type="SUPFAM" id="SSF56112">
    <property type="entry name" value="Protein kinase-like (PK-like)"/>
    <property type="match status" value="3"/>
</dbReference>
<organism evidence="6 7">
    <name type="scientific">Rhizoctonia solani</name>
    <dbReference type="NCBI Taxonomy" id="456999"/>
    <lineage>
        <taxon>Eukaryota</taxon>
        <taxon>Fungi</taxon>
        <taxon>Dikarya</taxon>
        <taxon>Basidiomycota</taxon>
        <taxon>Agaricomycotina</taxon>
        <taxon>Agaricomycetes</taxon>
        <taxon>Cantharellales</taxon>
        <taxon>Ceratobasidiaceae</taxon>
        <taxon>Rhizoctonia</taxon>
    </lineage>
</organism>
<proteinExistence type="predicted"/>
<dbReference type="InterPro" id="IPR008271">
    <property type="entry name" value="Ser/Thr_kinase_AS"/>
</dbReference>
<keyword evidence="2" id="KW-0547">Nucleotide-binding</keyword>
<dbReference type="EMBL" id="CAJMWR010003922">
    <property type="protein sequence ID" value="CAE6474616.1"/>
    <property type="molecule type" value="Genomic_DNA"/>
</dbReference>
<keyword evidence="1" id="KW-0808">Transferase</keyword>
<evidence type="ECO:0000256" key="1">
    <source>
        <dbReference type="ARBA" id="ARBA00022679"/>
    </source>
</evidence>
<dbReference type="PANTHER" id="PTHR44329:SF288">
    <property type="entry name" value="MITOGEN-ACTIVATED PROTEIN KINASE KINASE KINASE 20"/>
    <property type="match status" value="1"/>
</dbReference>
<evidence type="ECO:0000259" key="5">
    <source>
        <dbReference type="PROSITE" id="PS50011"/>
    </source>
</evidence>
<evidence type="ECO:0000256" key="3">
    <source>
        <dbReference type="ARBA" id="ARBA00022777"/>
    </source>
</evidence>
<dbReference type="Proteomes" id="UP000663840">
    <property type="component" value="Unassembled WGS sequence"/>
</dbReference>
<evidence type="ECO:0000256" key="2">
    <source>
        <dbReference type="ARBA" id="ARBA00022741"/>
    </source>
</evidence>
<comment type="caution">
    <text evidence="6">The sequence shown here is derived from an EMBL/GenBank/DDBJ whole genome shotgun (WGS) entry which is preliminary data.</text>
</comment>
<dbReference type="PROSITE" id="PS50011">
    <property type="entry name" value="PROTEIN_KINASE_DOM"/>
    <property type="match status" value="3"/>
</dbReference>
<keyword evidence="3" id="KW-0418">Kinase</keyword>
<feature type="domain" description="Protein kinase" evidence="5">
    <location>
        <begin position="346"/>
        <end position="657"/>
    </location>
</feature>
<feature type="domain" description="Protein kinase" evidence="5">
    <location>
        <begin position="28"/>
        <end position="307"/>
    </location>
</feature>
<dbReference type="SMART" id="SM00220">
    <property type="entry name" value="S_TKc"/>
    <property type="match status" value="1"/>
</dbReference>
<dbReference type="AlphaFoldDB" id="A0A8H3C6W1"/>
<dbReference type="InterPro" id="IPR011009">
    <property type="entry name" value="Kinase-like_dom_sf"/>
</dbReference>